<keyword evidence="2" id="KW-1185">Reference proteome</keyword>
<dbReference type="InterPro" id="IPR040676">
    <property type="entry name" value="DUF5641"/>
</dbReference>
<accession>A0A0N5ACH9</accession>
<evidence type="ECO:0000313" key="2">
    <source>
        <dbReference type="Proteomes" id="UP000046393"/>
    </source>
</evidence>
<sequence length="165" mass="19507">MEKVEQSVNKLWQLWRTEYLQFSTDRTALQRDLRKYRGPHIDEVVLLRDDKVAKYKWKLARVTKLIRRKESRVTSTEVRISSDKISGKGKRDEIRYAVRSVEYLFCLEVPNRLEGDGQERHRANPNLEKEEPEIAAMNIETDGYSAELTDIPKVQNVEAVWWTDL</sequence>
<organism evidence="2 3">
    <name type="scientific">Syphacia muris</name>
    <dbReference type="NCBI Taxonomy" id="451379"/>
    <lineage>
        <taxon>Eukaryota</taxon>
        <taxon>Metazoa</taxon>
        <taxon>Ecdysozoa</taxon>
        <taxon>Nematoda</taxon>
        <taxon>Chromadorea</taxon>
        <taxon>Rhabditida</taxon>
        <taxon>Spirurina</taxon>
        <taxon>Oxyuridomorpha</taxon>
        <taxon>Oxyuroidea</taxon>
        <taxon>Oxyuridae</taxon>
        <taxon>Syphacia</taxon>
    </lineage>
</organism>
<feature type="domain" description="DUF5641" evidence="1">
    <location>
        <begin position="3"/>
        <end position="85"/>
    </location>
</feature>
<dbReference type="Pfam" id="PF18701">
    <property type="entry name" value="DUF5641"/>
    <property type="match status" value="1"/>
</dbReference>
<name>A0A0N5ACH9_9BILA</name>
<dbReference type="Proteomes" id="UP000046393">
    <property type="component" value="Unplaced"/>
</dbReference>
<protein>
    <submittedName>
        <fullName evidence="3">DUF5641 domain-containing protein</fullName>
    </submittedName>
</protein>
<dbReference type="AlphaFoldDB" id="A0A0N5ACH9"/>
<evidence type="ECO:0000259" key="1">
    <source>
        <dbReference type="Pfam" id="PF18701"/>
    </source>
</evidence>
<evidence type="ECO:0000313" key="3">
    <source>
        <dbReference type="WBParaSite" id="SMUV_0000185501-mRNA-1"/>
    </source>
</evidence>
<dbReference type="WBParaSite" id="SMUV_0000185501-mRNA-1">
    <property type="protein sequence ID" value="SMUV_0000185501-mRNA-1"/>
    <property type="gene ID" value="SMUV_0000185501"/>
</dbReference>
<proteinExistence type="predicted"/>
<reference evidence="3" key="1">
    <citation type="submission" date="2017-02" db="UniProtKB">
        <authorList>
            <consortium name="WormBaseParasite"/>
        </authorList>
    </citation>
    <scope>IDENTIFICATION</scope>
</reference>